<dbReference type="SUPFAM" id="SSF103247">
    <property type="entry name" value="TT1751-like"/>
    <property type="match status" value="1"/>
</dbReference>
<keyword evidence="4" id="KW-1185">Reference proteome</keyword>
<dbReference type="CDD" id="cd14797">
    <property type="entry name" value="DUF302"/>
    <property type="match status" value="1"/>
</dbReference>
<dbReference type="InterPro" id="IPR005180">
    <property type="entry name" value="DUF302"/>
</dbReference>
<reference evidence="4" key="1">
    <citation type="submission" date="2016-10" db="EMBL/GenBank/DDBJ databases">
        <authorList>
            <person name="Varghese N."/>
            <person name="Submissions S."/>
        </authorList>
    </citation>
    <scope>NUCLEOTIDE SEQUENCE [LARGE SCALE GENOMIC DNA]</scope>
    <source>
        <strain evidence="4">DSM 16477</strain>
    </source>
</reference>
<evidence type="ECO:0000259" key="2">
    <source>
        <dbReference type="Pfam" id="PF03625"/>
    </source>
</evidence>
<keyword evidence="1" id="KW-0732">Signal</keyword>
<dbReference type="OrthoDB" id="9799367at2"/>
<dbReference type="PANTHER" id="PTHR38342:SF2">
    <property type="entry name" value="INNER MEMBRANE OR EXPORTED"/>
    <property type="match status" value="1"/>
</dbReference>
<feature type="chain" id="PRO_5011546021" evidence="1">
    <location>
        <begin position="20"/>
        <end position="149"/>
    </location>
</feature>
<dbReference type="Proteomes" id="UP000199399">
    <property type="component" value="Unassembled WGS sequence"/>
</dbReference>
<dbReference type="EMBL" id="FNBP01000003">
    <property type="protein sequence ID" value="SDF79736.1"/>
    <property type="molecule type" value="Genomic_DNA"/>
</dbReference>
<evidence type="ECO:0000256" key="1">
    <source>
        <dbReference type="SAM" id="SignalP"/>
    </source>
</evidence>
<evidence type="ECO:0000313" key="4">
    <source>
        <dbReference type="Proteomes" id="UP000199399"/>
    </source>
</evidence>
<feature type="domain" description="DUF302" evidence="2">
    <location>
        <begin position="53"/>
        <end position="115"/>
    </location>
</feature>
<dbReference type="STRING" id="218672.SAMN04489759_103188"/>
<dbReference type="PANTHER" id="PTHR38342">
    <property type="entry name" value="SLR5037 PROTEIN"/>
    <property type="match status" value="1"/>
</dbReference>
<dbReference type="Gene3D" id="3.30.310.70">
    <property type="entry name" value="TT1751-like domain"/>
    <property type="match status" value="1"/>
</dbReference>
<organism evidence="3 4">
    <name type="scientific">Sulfitobacter delicatus</name>
    <dbReference type="NCBI Taxonomy" id="218672"/>
    <lineage>
        <taxon>Bacteria</taxon>
        <taxon>Pseudomonadati</taxon>
        <taxon>Pseudomonadota</taxon>
        <taxon>Alphaproteobacteria</taxon>
        <taxon>Rhodobacterales</taxon>
        <taxon>Roseobacteraceae</taxon>
        <taxon>Sulfitobacter</taxon>
    </lineage>
</organism>
<gene>
    <name evidence="3" type="ORF">SAMN04489759_103188</name>
</gene>
<dbReference type="RefSeq" id="WP_093740717.1">
    <property type="nucleotide sequence ID" value="NZ_FNBP01000003.1"/>
</dbReference>
<accession>A0A1G7P0A4</accession>
<dbReference type="AlphaFoldDB" id="A0A1G7P0A4"/>
<dbReference type="InterPro" id="IPR035923">
    <property type="entry name" value="TT1751-like_sf"/>
</dbReference>
<name>A0A1G7P0A4_9RHOB</name>
<sequence>MKAMLMAAGVVMAAVPAMAQDLVAKVSPHDVATTMDRLESAVEAAGANVFARVDHAAGAEKVEMELRPTQLLIFGNPKLGTPAMQDAQTVGLDLPMRVLVYADGEGAVHVTYEAPEKLVAAHGLPEDAQYIEKMTEALDNLTAKAIGEE</sequence>
<proteinExistence type="predicted"/>
<feature type="signal peptide" evidence="1">
    <location>
        <begin position="1"/>
        <end position="19"/>
    </location>
</feature>
<protein>
    <submittedName>
        <fullName evidence="3">Uncharacterized conserved protein, DUF302 family</fullName>
    </submittedName>
</protein>
<dbReference type="Pfam" id="PF03625">
    <property type="entry name" value="DUF302"/>
    <property type="match status" value="1"/>
</dbReference>
<evidence type="ECO:0000313" key="3">
    <source>
        <dbReference type="EMBL" id="SDF79736.1"/>
    </source>
</evidence>